<proteinExistence type="predicted"/>
<comment type="caution">
    <text evidence="1">The sequence shown here is derived from an EMBL/GenBank/DDBJ whole genome shotgun (WGS) entry which is preliminary data.</text>
</comment>
<name>A0A8H8CGG3_PSICU</name>
<accession>A0A8H8CGG3</accession>
<sequence length="208" mass="23323">METPVPSLFTHPSTRFVLVSRSPSSVGSPPNIKKELNNKPKPLFSTFPPLAKLSTLTCTPFPSSLQRDIASCTDICDRLAWRLFSLQGDLLAHEDILRFASDKGESFNVLRDLTLAVIDCKAEISRTTELLTAAENQRRCLLARADQILELQERHNALCLDFEHLCSSLSLDPALLSDFENRLREQADILFPSRPSTPDSLPELEFQN</sequence>
<dbReference type="AlphaFoldDB" id="A0A8H8CGG3"/>
<organism evidence="1">
    <name type="scientific">Psilocybe cubensis</name>
    <name type="common">Psychedelic mushroom</name>
    <name type="synonym">Stropharia cubensis</name>
    <dbReference type="NCBI Taxonomy" id="181762"/>
    <lineage>
        <taxon>Eukaryota</taxon>
        <taxon>Fungi</taxon>
        <taxon>Dikarya</taxon>
        <taxon>Basidiomycota</taxon>
        <taxon>Agaricomycotina</taxon>
        <taxon>Agaricomycetes</taxon>
        <taxon>Agaricomycetidae</taxon>
        <taxon>Agaricales</taxon>
        <taxon>Agaricineae</taxon>
        <taxon>Strophariaceae</taxon>
        <taxon>Psilocybe</taxon>
    </lineage>
</organism>
<protein>
    <submittedName>
        <fullName evidence="1">Uncharacterized protein</fullName>
    </submittedName>
</protein>
<reference evidence="1" key="1">
    <citation type="submission" date="2021-02" db="EMBL/GenBank/DDBJ databases">
        <title>Psilocybe cubensis genome.</title>
        <authorList>
            <person name="Mckernan K.J."/>
            <person name="Crawford S."/>
            <person name="Trippe A."/>
            <person name="Kane L.T."/>
            <person name="Mclaughlin S."/>
        </authorList>
    </citation>
    <scope>NUCLEOTIDE SEQUENCE [LARGE SCALE GENOMIC DNA]</scope>
    <source>
        <strain evidence="1">MGC-MH-2018</strain>
    </source>
</reference>
<evidence type="ECO:0000313" key="1">
    <source>
        <dbReference type="EMBL" id="KAG5164045.1"/>
    </source>
</evidence>
<dbReference type="EMBL" id="JAFIQS010000013">
    <property type="protein sequence ID" value="KAG5164045.1"/>
    <property type="molecule type" value="Genomic_DNA"/>
</dbReference>
<gene>
    <name evidence="1" type="ORF">JR316_011242</name>
</gene>